<comment type="caution">
    <text evidence="1">The sequence shown here is derived from an EMBL/GenBank/DDBJ whole genome shotgun (WGS) entry which is preliminary data.</text>
</comment>
<dbReference type="SFLD" id="SFLDG01140">
    <property type="entry name" value="C2.B:_Phosphomannomutase_and_P"/>
    <property type="match status" value="1"/>
</dbReference>
<dbReference type="NCBIfam" id="TIGR01484">
    <property type="entry name" value="HAD-SF-IIB"/>
    <property type="match status" value="1"/>
</dbReference>
<evidence type="ECO:0000313" key="1">
    <source>
        <dbReference type="EMBL" id="GAA1904376.1"/>
    </source>
</evidence>
<dbReference type="Gene3D" id="3.30.1240.10">
    <property type="match status" value="1"/>
</dbReference>
<dbReference type="Proteomes" id="UP001501612">
    <property type="component" value="Unassembled WGS sequence"/>
</dbReference>
<dbReference type="PANTHER" id="PTHR10000:SF53">
    <property type="entry name" value="5-AMINO-6-(5-PHOSPHO-D-RIBITYLAMINO)URACIL PHOSPHATASE YBJI-RELATED"/>
    <property type="match status" value="1"/>
</dbReference>
<name>A0ABN2NVC8_9ACTN</name>
<keyword evidence="1" id="KW-0378">Hydrolase</keyword>
<dbReference type="Gene3D" id="3.40.50.1000">
    <property type="entry name" value="HAD superfamily/HAD-like"/>
    <property type="match status" value="1"/>
</dbReference>
<accession>A0ABN2NVC8</accession>
<proteinExistence type="predicted"/>
<dbReference type="Pfam" id="PF08282">
    <property type="entry name" value="Hydrolase_3"/>
    <property type="match status" value="1"/>
</dbReference>
<dbReference type="PANTHER" id="PTHR10000">
    <property type="entry name" value="PHOSPHOSERINE PHOSPHATASE"/>
    <property type="match status" value="1"/>
</dbReference>
<dbReference type="InterPro" id="IPR023214">
    <property type="entry name" value="HAD_sf"/>
</dbReference>
<gene>
    <name evidence="1" type="ORF">GCM10009737_01350</name>
</gene>
<dbReference type="CDD" id="cd07518">
    <property type="entry name" value="HAD_YbiV-Like"/>
    <property type="match status" value="1"/>
</dbReference>
<dbReference type="InterPro" id="IPR036412">
    <property type="entry name" value="HAD-like_sf"/>
</dbReference>
<keyword evidence="2" id="KW-1185">Reference proteome</keyword>
<dbReference type="GO" id="GO:0016787">
    <property type="term" value="F:hydrolase activity"/>
    <property type="evidence" value="ECO:0007669"/>
    <property type="project" value="UniProtKB-KW"/>
</dbReference>
<organism evidence="1 2">
    <name type="scientific">Nocardioides lentus</name>
    <dbReference type="NCBI Taxonomy" id="338077"/>
    <lineage>
        <taxon>Bacteria</taxon>
        <taxon>Bacillati</taxon>
        <taxon>Actinomycetota</taxon>
        <taxon>Actinomycetes</taxon>
        <taxon>Propionibacteriales</taxon>
        <taxon>Nocardioidaceae</taxon>
        <taxon>Nocardioides</taxon>
    </lineage>
</organism>
<dbReference type="RefSeq" id="WP_344002249.1">
    <property type="nucleotide sequence ID" value="NZ_BAAAMY010000001.1"/>
</dbReference>
<dbReference type="SUPFAM" id="SSF56784">
    <property type="entry name" value="HAD-like"/>
    <property type="match status" value="1"/>
</dbReference>
<dbReference type="InterPro" id="IPR006379">
    <property type="entry name" value="HAD-SF_hydro_IIB"/>
</dbReference>
<dbReference type="EMBL" id="BAAAMY010000001">
    <property type="protein sequence ID" value="GAA1904376.1"/>
    <property type="molecule type" value="Genomic_DNA"/>
</dbReference>
<dbReference type="PROSITE" id="PS01229">
    <property type="entry name" value="COF_2"/>
    <property type="match status" value="1"/>
</dbReference>
<evidence type="ECO:0000313" key="2">
    <source>
        <dbReference type="Proteomes" id="UP001501612"/>
    </source>
</evidence>
<sequence>MTTSSATPSADDVLDALDLPADVDVRLVVSDMDGTLLDADGEVPDAFWELLPVLRERGIVFSPASGRQYATLRRTFAHLGDHPDGDLAGMVFIAENGGYVVRDGEEISSTPLSVDLAREVVQHVRDAVTERDDLDLGVVWCGPEKAYVERTDRAFLDHVDPYYASLAEVDDLLGLDVAPVKLAVFTPGDPHATTAPVLAPYAEQHGGPLKVVVSGGHWVDVQPTTTDKGVAVRRLQETLGVSAAQTVAFGDNFNDVEMLDAATLSFAMEGAHDDVAARAAHRAPSHRDHGVVTVLRALLERSQP</sequence>
<reference evidence="1 2" key="1">
    <citation type="journal article" date="2019" name="Int. J. Syst. Evol. Microbiol.">
        <title>The Global Catalogue of Microorganisms (GCM) 10K type strain sequencing project: providing services to taxonomists for standard genome sequencing and annotation.</title>
        <authorList>
            <consortium name="The Broad Institute Genomics Platform"/>
            <consortium name="The Broad Institute Genome Sequencing Center for Infectious Disease"/>
            <person name="Wu L."/>
            <person name="Ma J."/>
        </authorList>
    </citation>
    <scope>NUCLEOTIDE SEQUENCE [LARGE SCALE GENOMIC DNA]</scope>
    <source>
        <strain evidence="1 2">JCM 14046</strain>
    </source>
</reference>
<dbReference type="SFLD" id="SFLDS00003">
    <property type="entry name" value="Haloacid_Dehalogenase"/>
    <property type="match status" value="1"/>
</dbReference>
<protein>
    <submittedName>
        <fullName evidence="1">Cof-type HAD-IIB family hydrolase</fullName>
    </submittedName>
</protein>